<organism evidence="1 2">
    <name type="scientific">Armillaria gallica</name>
    <name type="common">Bulbous honey fungus</name>
    <name type="synonym">Armillaria bulbosa</name>
    <dbReference type="NCBI Taxonomy" id="47427"/>
    <lineage>
        <taxon>Eukaryota</taxon>
        <taxon>Fungi</taxon>
        <taxon>Dikarya</taxon>
        <taxon>Basidiomycota</taxon>
        <taxon>Agaricomycotina</taxon>
        <taxon>Agaricomycetes</taxon>
        <taxon>Agaricomycetidae</taxon>
        <taxon>Agaricales</taxon>
        <taxon>Marasmiineae</taxon>
        <taxon>Physalacriaceae</taxon>
        <taxon>Armillaria</taxon>
    </lineage>
</organism>
<accession>A0A2H3D006</accession>
<dbReference type="OrthoDB" id="10455727at2759"/>
<dbReference type="InParanoid" id="A0A2H3D006"/>
<sequence>MLVSAIPSQCHSFDKFDERIRTRTGFGTGSLGTDKHRNGKRRAEETGGCVYAEGGVYGMDMQSTGAFATLDAYCTATSKLSSAVYWMIVTVLFFITSLRKSASFITLFGCLLSSSGSPTERFTHNHIVSHHFPYALPKQ</sequence>
<evidence type="ECO:0000313" key="1">
    <source>
        <dbReference type="EMBL" id="PBK88585.1"/>
    </source>
</evidence>
<protein>
    <submittedName>
        <fullName evidence="1">Uncharacterized protein</fullName>
    </submittedName>
</protein>
<name>A0A2H3D006_ARMGA</name>
<dbReference type="EMBL" id="KZ293672">
    <property type="protein sequence ID" value="PBK88585.1"/>
    <property type="molecule type" value="Genomic_DNA"/>
</dbReference>
<dbReference type="Proteomes" id="UP000217790">
    <property type="component" value="Unassembled WGS sequence"/>
</dbReference>
<proteinExistence type="predicted"/>
<keyword evidence="2" id="KW-1185">Reference proteome</keyword>
<dbReference type="AlphaFoldDB" id="A0A2H3D006"/>
<evidence type="ECO:0000313" key="2">
    <source>
        <dbReference type="Proteomes" id="UP000217790"/>
    </source>
</evidence>
<gene>
    <name evidence="1" type="ORF">ARMGADRAFT_1084541</name>
</gene>
<reference evidence="2" key="1">
    <citation type="journal article" date="2017" name="Nat. Ecol. Evol.">
        <title>Genome expansion and lineage-specific genetic innovations in the forest pathogenic fungi Armillaria.</title>
        <authorList>
            <person name="Sipos G."/>
            <person name="Prasanna A.N."/>
            <person name="Walter M.C."/>
            <person name="O'Connor E."/>
            <person name="Balint B."/>
            <person name="Krizsan K."/>
            <person name="Kiss B."/>
            <person name="Hess J."/>
            <person name="Varga T."/>
            <person name="Slot J."/>
            <person name="Riley R."/>
            <person name="Boka B."/>
            <person name="Rigling D."/>
            <person name="Barry K."/>
            <person name="Lee J."/>
            <person name="Mihaltcheva S."/>
            <person name="LaButti K."/>
            <person name="Lipzen A."/>
            <person name="Waldron R."/>
            <person name="Moloney N.M."/>
            <person name="Sperisen C."/>
            <person name="Kredics L."/>
            <person name="Vagvoelgyi C."/>
            <person name="Patrignani A."/>
            <person name="Fitzpatrick D."/>
            <person name="Nagy I."/>
            <person name="Doyle S."/>
            <person name="Anderson J.B."/>
            <person name="Grigoriev I.V."/>
            <person name="Gueldener U."/>
            <person name="Muensterkoetter M."/>
            <person name="Nagy L.G."/>
        </authorList>
    </citation>
    <scope>NUCLEOTIDE SEQUENCE [LARGE SCALE GENOMIC DNA]</scope>
    <source>
        <strain evidence="2">Ar21-2</strain>
    </source>
</reference>